<gene>
    <name evidence="7" type="ORF">AB1Y20_017765</name>
</gene>
<dbReference type="AlphaFoldDB" id="A0AB34JP25"/>
<accession>A0AB34JP25</accession>
<feature type="domain" description="tRNA/rRNA methyltransferase SpoU type" evidence="6">
    <location>
        <begin position="233"/>
        <end position="364"/>
    </location>
</feature>
<feature type="chain" id="PRO_5044201964" description="tRNA/rRNA methyltransferase SpoU type domain-containing protein" evidence="5">
    <location>
        <begin position="20"/>
        <end position="380"/>
    </location>
</feature>
<dbReference type="InterPro" id="IPR029026">
    <property type="entry name" value="tRNA_m1G_MTases_N"/>
</dbReference>
<dbReference type="InterPro" id="IPR004384">
    <property type="entry name" value="RNA_MeTrfase_TrmJ/LasT"/>
</dbReference>
<dbReference type="PANTHER" id="PTHR42786">
    <property type="entry name" value="TRNA/RRNA METHYLTRANSFERASE"/>
    <property type="match status" value="1"/>
</dbReference>
<organism evidence="7 8">
    <name type="scientific">Prymnesium parvum</name>
    <name type="common">Toxic golden alga</name>
    <dbReference type="NCBI Taxonomy" id="97485"/>
    <lineage>
        <taxon>Eukaryota</taxon>
        <taxon>Haptista</taxon>
        <taxon>Haptophyta</taxon>
        <taxon>Prymnesiophyceae</taxon>
        <taxon>Prymnesiales</taxon>
        <taxon>Prymnesiaceae</taxon>
        <taxon>Prymnesium</taxon>
    </lineage>
</organism>
<dbReference type="GO" id="GO:0002128">
    <property type="term" value="P:tRNA nucleoside ribose methylation"/>
    <property type="evidence" value="ECO:0007669"/>
    <property type="project" value="TreeGrafter"/>
</dbReference>
<dbReference type="CDD" id="cd18098">
    <property type="entry name" value="SpoU-like"/>
    <property type="match status" value="1"/>
</dbReference>
<dbReference type="Pfam" id="PF00588">
    <property type="entry name" value="SpoU_methylase"/>
    <property type="match status" value="1"/>
</dbReference>
<keyword evidence="4" id="KW-0949">S-adenosyl-L-methionine</keyword>
<dbReference type="InterPro" id="IPR029028">
    <property type="entry name" value="Alpha/beta_knot_MTases"/>
</dbReference>
<name>A0AB34JP25_PRYPA</name>
<sequence>MVAWLLLAVDGHLIASSHAPRRPLSDVHHGAVPQSYQVDGPRPSTFLGSAPSRAVAFCSEGHDSAELHGRPCSPALPSDAVLLRYMYDGGTLSQGRLCTFSPAVEGTATCAEVLAALRADGVDLHRFYACAYWYDEEDDSEGGWLPLLPDDRDASTAGEAGSQIDLVARASEVSMPPPRRVRSWSYAPRGAPRRRRIDVKLFRRDAASVDEQSADAAAGPGGGALGRGGFFAIGIVGAKNEQNTGTLWRSAFQLGAAFIFTVGTRYKAQTTDTLKAHWRMPLFHMPDWNSFAQFAPWGATWVAIEMGGAPLESFKHPDRAIYLLGSEDTGLPKSVVQACHEHVRLPAERYESFNVAMAGSIVMYDRLAKARAQSTDEDGS</sequence>
<evidence type="ECO:0000313" key="8">
    <source>
        <dbReference type="Proteomes" id="UP001515480"/>
    </source>
</evidence>
<dbReference type="InterPro" id="IPR001537">
    <property type="entry name" value="SpoU_MeTrfase"/>
</dbReference>
<dbReference type="PANTHER" id="PTHR42786:SF6">
    <property type="entry name" value="TRNA_RRNA METHYLTRANSFERASE SPOU TYPE DOMAIN-CONTAINING PROTEIN"/>
    <property type="match status" value="1"/>
</dbReference>
<reference evidence="7 8" key="1">
    <citation type="journal article" date="2024" name="Science">
        <title>Giant polyketide synthase enzymes in the biosynthesis of giant marine polyether toxins.</title>
        <authorList>
            <person name="Fallon T.R."/>
            <person name="Shende V.V."/>
            <person name="Wierzbicki I.H."/>
            <person name="Pendleton A.L."/>
            <person name="Watervoot N.F."/>
            <person name="Auber R.P."/>
            <person name="Gonzalez D.J."/>
            <person name="Wisecaver J.H."/>
            <person name="Moore B.S."/>
        </authorList>
    </citation>
    <scope>NUCLEOTIDE SEQUENCE [LARGE SCALE GENOMIC DNA]</scope>
    <source>
        <strain evidence="7 8">12B1</strain>
    </source>
</reference>
<dbReference type="Proteomes" id="UP001515480">
    <property type="component" value="Unassembled WGS sequence"/>
</dbReference>
<dbReference type="GO" id="GO:0008173">
    <property type="term" value="F:RNA methyltransferase activity"/>
    <property type="evidence" value="ECO:0007669"/>
    <property type="project" value="InterPro"/>
</dbReference>
<keyword evidence="8" id="KW-1185">Reference proteome</keyword>
<evidence type="ECO:0000259" key="6">
    <source>
        <dbReference type="Pfam" id="PF00588"/>
    </source>
</evidence>
<keyword evidence="2" id="KW-0489">Methyltransferase</keyword>
<dbReference type="EMBL" id="JBGBPQ010000006">
    <property type="protein sequence ID" value="KAL1522793.1"/>
    <property type="molecule type" value="Genomic_DNA"/>
</dbReference>
<protein>
    <recommendedName>
        <fullName evidence="6">tRNA/rRNA methyltransferase SpoU type domain-containing protein</fullName>
    </recommendedName>
</protein>
<keyword evidence="5" id="KW-0732">Signal</keyword>
<evidence type="ECO:0000256" key="2">
    <source>
        <dbReference type="ARBA" id="ARBA00022603"/>
    </source>
</evidence>
<proteinExistence type="inferred from homology"/>
<dbReference type="Gene3D" id="3.40.1280.10">
    <property type="match status" value="1"/>
</dbReference>
<dbReference type="SUPFAM" id="SSF75217">
    <property type="entry name" value="alpha/beta knot"/>
    <property type="match status" value="1"/>
</dbReference>
<evidence type="ECO:0000256" key="3">
    <source>
        <dbReference type="ARBA" id="ARBA00022679"/>
    </source>
</evidence>
<comment type="caution">
    <text evidence="7">The sequence shown here is derived from an EMBL/GenBank/DDBJ whole genome shotgun (WGS) entry which is preliminary data.</text>
</comment>
<evidence type="ECO:0000256" key="1">
    <source>
        <dbReference type="ARBA" id="ARBA00007228"/>
    </source>
</evidence>
<evidence type="ECO:0000313" key="7">
    <source>
        <dbReference type="EMBL" id="KAL1522793.1"/>
    </source>
</evidence>
<comment type="similarity">
    <text evidence="1">Belongs to the class IV-like SAM-binding methyltransferase superfamily. RNA methyltransferase TrmH family.</text>
</comment>
<dbReference type="GO" id="GO:0005829">
    <property type="term" value="C:cytosol"/>
    <property type="evidence" value="ECO:0007669"/>
    <property type="project" value="TreeGrafter"/>
</dbReference>
<evidence type="ECO:0000256" key="5">
    <source>
        <dbReference type="SAM" id="SignalP"/>
    </source>
</evidence>
<feature type="signal peptide" evidence="5">
    <location>
        <begin position="1"/>
        <end position="19"/>
    </location>
</feature>
<dbReference type="GO" id="GO:0003723">
    <property type="term" value="F:RNA binding"/>
    <property type="evidence" value="ECO:0007669"/>
    <property type="project" value="InterPro"/>
</dbReference>
<evidence type="ECO:0000256" key="4">
    <source>
        <dbReference type="ARBA" id="ARBA00022691"/>
    </source>
</evidence>
<keyword evidence="3" id="KW-0808">Transferase</keyword>